<dbReference type="Proteomes" id="UP000183971">
    <property type="component" value="Unassembled WGS sequence"/>
</dbReference>
<dbReference type="GeneID" id="42056202"/>
<name>A0A1L7VML8_FUSPR</name>
<dbReference type="VEuPathDB" id="FungiDB:FPRO_11333"/>
<sequence length="268" mass="29419">MALISIRGLKMPLTGLGLTRLLLFASHDTLKWLLQQGADINYLESLEILGRMKSSPFYKPQTYKDTCFLQGLCAKFDDKSADCLSAIDYAGNRESLGTCPDATGIKAALSRHFIHSREPDGLLFLALEHCLASELFKLTENYPFFPIAVRSKTFQPAAASKGKVVGQADLTSSVMPRLLIKTRPQYAKTKVGYNFRICLSSDAVNKNTTPTGIGLHGFLTGRSPRTGHLDSAGHIEPDILKVVRIECATLSALRYASSTSERFGVLWS</sequence>
<proteinExistence type="predicted"/>
<comment type="caution">
    <text evidence="1">The sequence shown here is derived from an EMBL/GenBank/DDBJ whole genome shotgun (WGS) entry which is preliminary data.</text>
</comment>
<reference evidence="2" key="1">
    <citation type="journal article" date="2016" name="Genome Biol. Evol.">
        <title>Comparative 'omics' of the Fusarium fujikuroi species complex highlights differences in genetic potential and metabolite synthesis.</title>
        <authorList>
            <person name="Niehaus E.-M."/>
            <person name="Muensterkoetter M."/>
            <person name="Proctor R.H."/>
            <person name="Brown D.W."/>
            <person name="Sharon A."/>
            <person name="Idan Y."/>
            <person name="Oren-Young L."/>
            <person name="Sieber C.M."/>
            <person name="Novak O."/>
            <person name="Pencik A."/>
            <person name="Tarkowska D."/>
            <person name="Hromadova K."/>
            <person name="Freeman S."/>
            <person name="Maymon M."/>
            <person name="Elazar M."/>
            <person name="Youssef S.A."/>
            <person name="El-Shabrawy E.S.M."/>
            <person name="Shalaby A.B.A."/>
            <person name="Houterman P."/>
            <person name="Brock N.L."/>
            <person name="Burkhardt I."/>
            <person name="Tsavkelova E.A."/>
            <person name="Dickschat J.S."/>
            <person name="Galuszka P."/>
            <person name="Gueldener U."/>
            <person name="Tudzynski B."/>
        </authorList>
    </citation>
    <scope>NUCLEOTIDE SEQUENCE [LARGE SCALE GENOMIC DNA]</scope>
    <source>
        <strain evidence="2">ET1</strain>
    </source>
</reference>
<keyword evidence="2" id="KW-1185">Reference proteome</keyword>
<dbReference type="EMBL" id="FJOF01000005">
    <property type="protein sequence ID" value="CZR41743.1"/>
    <property type="molecule type" value="Genomic_DNA"/>
</dbReference>
<protein>
    <submittedName>
        <fullName evidence="1">Uncharacterized protein</fullName>
    </submittedName>
</protein>
<accession>A0A1L7VML8</accession>
<evidence type="ECO:0000313" key="2">
    <source>
        <dbReference type="Proteomes" id="UP000183971"/>
    </source>
</evidence>
<dbReference type="AlphaFoldDB" id="A0A1L7VML8"/>
<organism evidence="1 2">
    <name type="scientific">Fusarium proliferatum (strain ET1)</name>
    <name type="common">Orchid endophyte fungus</name>
    <dbReference type="NCBI Taxonomy" id="1227346"/>
    <lineage>
        <taxon>Eukaryota</taxon>
        <taxon>Fungi</taxon>
        <taxon>Dikarya</taxon>
        <taxon>Ascomycota</taxon>
        <taxon>Pezizomycotina</taxon>
        <taxon>Sordariomycetes</taxon>
        <taxon>Hypocreomycetidae</taxon>
        <taxon>Hypocreales</taxon>
        <taxon>Nectriaceae</taxon>
        <taxon>Fusarium</taxon>
        <taxon>Fusarium fujikuroi species complex</taxon>
    </lineage>
</organism>
<dbReference type="RefSeq" id="XP_031082335.1">
    <property type="nucleotide sequence ID" value="XM_031232394.1"/>
</dbReference>
<evidence type="ECO:0000313" key="1">
    <source>
        <dbReference type="EMBL" id="CZR41743.1"/>
    </source>
</evidence>
<gene>
    <name evidence="1" type="ORF">FPRO_11333</name>
</gene>